<evidence type="ECO:0008006" key="4">
    <source>
        <dbReference type="Google" id="ProtNLM"/>
    </source>
</evidence>
<organism evidence="2 3">
    <name type="scientific">Massilia agilis</name>
    <dbReference type="NCBI Taxonomy" id="1811226"/>
    <lineage>
        <taxon>Bacteria</taxon>
        <taxon>Pseudomonadati</taxon>
        <taxon>Pseudomonadota</taxon>
        <taxon>Betaproteobacteria</taxon>
        <taxon>Burkholderiales</taxon>
        <taxon>Oxalobacteraceae</taxon>
        <taxon>Telluria group</taxon>
        <taxon>Massilia</taxon>
    </lineage>
</organism>
<feature type="transmembrane region" description="Helical" evidence="1">
    <location>
        <begin position="55"/>
        <end position="74"/>
    </location>
</feature>
<feature type="transmembrane region" description="Helical" evidence="1">
    <location>
        <begin position="28"/>
        <end position="49"/>
    </location>
</feature>
<protein>
    <recommendedName>
        <fullName evidence="4">DUF2244 domain-containing protein</fullName>
    </recommendedName>
</protein>
<dbReference type="Proteomes" id="UP001206126">
    <property type="component" value="Unassembled WGS sequence"/>
</dbReference>
<evidence type="ECO:0000313" key="2">
    <source>
        <dbReference type="EMBL" id="MCS0809664.1"/>
    </source>
</evidence>
<comment type="caution">
    <text evidence="2">The sequence shown here is derived from an EMBL/GenBank/DDBJ whole genome shotgun (WGS) entry which is preliminary data.</text>
</comment>
<dbReference type="EMBL" id="JANUHB010000004">
    <property type="protein sequence ID" value="MCS0809664.1"/>
    <property type="molecule type" value="Genomic_DNA"/>
</dbReference>
<evidence type="ECO:0000313" key="3">
    <source>
        <dbReference type="Proteomes" id="UP001206126"/>
    </source>
</evidence>
<evidence type="ECO:0000256" key="1">
    <source>
        <dbReference type="SAM" id="Phobius"/>
    </source>
</evidence>
<keyword evidence="3" id="KW-1185">Reference proteome</keyword>
<keyword evidence="1" id="KW-0812">Transmembrane</keyword>
<gene>
    <name evidence="2" type="ORF">NX774_17215</name>
</gene>
<name>A0ABT2DEC4_9BURK</name>
<proteinExistence type="predicted"/>
<reference evidence="2 3" key="1">
    <citation type="submission" date="2022-08" db="EMBL/GenBank/DDBJ databases">
        <title>Reclassification of Massilia species as members of the genera Telluria, Duganella, Pseudoduganella, Mokoshia gen. nov. and Zemynaea gen. nov. using orthogonal and non-orthogonal genome-based approaches.</title>
        <authorList>
            <person name="Bowman J.P."/>
        </authorList>
    </citation>
    <scope>NUCLEOTIDE SEQUENCE [LARGE SCALE GENOMIC DNA]</scope>
    <source>
        <strain evidence="2 3">JCM 31605</strain>
    </source>
</reference>
<keyword evidence="1" id="KW-1133">Transmembrane helix</keyword>
<dbReference type="RefSeq" id="WP_258823492.1">
    <property type="nucleotide sequence ID" value="NZ_JANUHB010000004.1"/>
</dbReference>
<keyword evidence="1" id="KW-0472">Membrane</keyword>
<sequence>MKSVSFSEVVYAHEVAPWLSPHRPRRRLATFALVMVLGLAGLVVLFRKLDPTAPLAYIVIPVLAGGLLPLFALMPARFEATTRFEARHLLRTLEEGLAALGYERIPMPPGFLRYRPRGGLRWPSRDIEVTLREHVLAITGPAITLHALRKCLGAAPQG</sequence>
<accession>A0ABT2DEC4</accession>